<dbReference type="PROSITE" id="PS50088">
    <property type="entry name" value="ANK_REPEAT"/>
    <property type="match status" value="2"/>
</dbReference>
<protein>
    <recommendedName>
        <fullName evidence="3">PGG domain-containing protein</fullName>
    </recommendedName>
</protein>
<dbReference type="Pfam" id="PF12796">
    <property type="entry name" value="Ank_2"/>
    <property type="match status" value="1"/>
</dbReference>
<sequence length="605" mass="68261">MRNAISKGKYYGVQDLIGSKPDAISITFENGQTALHIAITAGQKWIAKALIDGTNSANSHHLNIKDKNGNTALSYAARSGMMEIAKRLIKKNENLLAIPNGDNILPVQLACRAGHEDMTRHLYRNTLQQGCLKGDYGFNLLEECITKKMFDIALHLLHSYPKFAIYRFYKEGTKPIILTFAQTPSFVRENQLAFWRRWIYKCTRVKVDKGSVLSDGVGSVAAQRRATKIYDLKLMDAIAREIMHFICRKLSALDEDEFVQSGAVEATFQAIKNGIPEIAIEIAIEIAKINTDRLWTRTDPEDERNMFACAVAHRQEEVAQFLYGFNARIDTNIVFTKDRDGNNLLHLAAKLAPRSDLDHISGAARLQSELRWFNAVKGIVPHFYNYQKNFRGETPSQVFFNEHEKLLKEAEEWVKKTAESSTVVGTLIITIMFAVAFTVPGGNDQNTGFPIFLNKTTDSSTVPSPTVPFMIFVASDAISLFAASSSVLMFLGILASRYAYEDFFKSLPVKLIIGISSLFISIAAMMVAFCVALFIMLQGRLWIIIPVTLLAGFPIIIFVLLLSPFLVELYTMTFGPDIFDRKRKRWNDFNNRFWLSKLDSNRKRP</sequence>
<dbReference type="PANTHER" id="PTHR24177:SF329">
    <property type="entry name" value="ANKYRIN REPEAT PROTEIN"/>
    <property type="match status" value="1"/>
</dbReference>
<feature type="repeat" description="ANK" evidence="1">
    <location>
        <begin position="30"/>
        <end position="62"/>
    </location>
</feature>
<evidence type="ECO:0000259" key="3">
    <source>
        <dbReference type="Pfam" id="PF13962"/>
    </source>
</evidence>
<comment type="caution">
    <text evidence="4">The sequence shown here is derived from an EMBL/GenBank/DDBJ whole genome shotgun (WGS) entry which is preliminary data.</text>
</comment>
<dbReference type="InterPro" id="IPR036770">
    <property type="entry name" value="Ankyrin_rpt-contain_sf"/>
</dbReference>
<organism evidence="4 5">
    <name type="scientific">Rubroshorea leprosula</name>
    <dbReference type="NCBI Taxonomy" id="152421"/>
    <lineage>
        <taxon>Eukaryota</taxon>
        <taxon>Viridiplantae</taxon>
        <taxon>Streptophyta</taxon>
        <taxon>Embryophyta</taxon>
        <taxon>Tracheophyta</taxon>
        <taxon>Spermatophyta</taxon>
        <taxon>Magnoliopsida</taxon>
        <taxon>eudicotyledons</taxon>
        <taxon>Gunneridae</taxon>
        <taxon>Pentapetalae</taxon>
        <taxon>rosids</taxon>
        <taxon>malvids</taxon>
        <taxon>Malvales</taxon>
        <taxon>Dipterocarpaceae</taxon>
        <taxon>Rubroshorea</taxon>
    </lineage>
</organism>
<feature type="transmembrane region" description="Helical" evidence="2">
    <location>
        <begin position="541"/>
        <end position="562"/>
    </location>
</feature>
<evidence type="ECO:0000313" key="5">
    <source>
        <dbReference type="Proteomes" id="UP001054252"/>
    </source>
</evidence>
<keyword evidence="2" id="KW-0472">Membrane</keyword>
<evidence type="ECO:0000256" key="2">
    <source>
        <dbReference type="SAM" id="Phobius"/>
    </source>
</evidence>
<dbReference type="Proteomes" id="UP001054252">
    <property type="component" value="Unassembled WGS sequence"/>
</dbReference>
<feature type="transmembrane region" description="Helical" evidence="2">
    <location>
        <begin position="423"/>
        <end position="442"/>
    </location>
</feature>
<proteinExistence type="predicted"/>
<keyword evidence="1" id="KW-0040">ANK repeat</keyword>
<dbReference type="InterPro" id="IPR002110">
    <property type="entry name" value="Ankyrin_rpt"/>
</dbReference>
<gene>
    <name evidence="4" type="ORF">SLEP1_g53540</name>
</gene>
<keyword evidence="2" id="KW-1133">Transmembrane helix</keyword>
<dbReference type="GO" id="GO:0016020">
    <property type="term" value="C:membrane"/>
    <property type="evidence" value="ECO:0007669"/>
    <property type="project" value="TreeGrafter"/>
</dbReference>
<evidence type="ECO:0000256" key="1">
    <source>
        <dbReference type="PROSITE-ProRule" id="PRU00023"/>
    </source>
</evidence>
<dbReference type="SMART" id="SM00248">
    <property type="entry name" value="ANK"/>
    <property type="match status" value="6"/>
</dbReference>
<dbReference type="AlphaFoldDB" id="A0AAV5MD90"/>
<feature type="repeat" description="ANK" evidence="1">
    <location>
        <begin position="68"/>
        <end position="100"/>
    </location>
</feature>
<dbReference type="Pfam" id="PF13962">
    <property type="entry name" value="PGG"/>
    <property type="match status" value="1"/>
</dbReference>
<name>A0AAV5MD90_9ROSI</name>
<dbReference type="EMBL" id="BPVZ01000211">
    <property type="protein sequence ID" value="GKV46567.1"/>
    <property type="molecule type" value="Genomic_DNA"/>
</dbReference>
<keyword evidence="2" id="KW-0812">Transmembrane</keyword>
<feature type="transmembrane region" description="Helical" evidence="2">
    <location>
        <begin position="469"/>
        <end position="495"/>
    </location>
</feature>
<dbReference type="PROSITE" id="PS50297">
    <property type="entry name" value="ANK_REP_REGION"/>
    <property type="match status" value="1"/>
</dbReference>
<dbReference type="InterPro" id="IPR026961">
    <property type="entry name" value="PGG_dom"/>
</dbReference>
<dbReference type="Gene3D" id="1.25.40.20">
    <property type="entry name" value="Ankyrin repeat-containing domain"/>
    <property type="match status" value="1"/>
</dbReference>
<accession>A0AAV5MD90</accession>
<feature type="domain" description="PGG" evidence="3">
    <location>
        <begin position="411"/>
        <end position="535"/>
    </location>
</feature>
<dbReference type="PANTHER" id="PTHR24177">
    <property type="entry name" value="CASKIN"/>
    <property type="match status" value="1"/>
</dbReference>
<dbReference type="SUPFAM" id="SSF48403">
    <property type="entry name" value="Ankyrin repeat"/>
    <property type="match status" value="1"/>
</dbReference>
<feature type="transmembrane region" description="Helical" evidence="2">
    <location>
        <begin position="507"/>
        <end position="535"/>
    </location>
</feature>
<evidence type="ECO:0000313" key="4">
    <source>
        <dbReference type="EMBL" id="GKV46567.1"/>
    </source>
</evidence>
<reference evidence="4 5" key="1">
    <citation type="journal article" date="2021" name="Commun. Biol.">
        <title>The genome of Shorea leprosula (Dipterocarpaceae) highlights the ecological relevance of drought in aseasonal tropical rainforests.</title>
        <authorList>
            <person name="Ng K.K.S."/>
            <person name="Kobayashi M.J."/>
            <person name="Fawcett J.A."/>
            <person name="Hatakeyama M."/>
            <person name="Paape T."/>
            <person name="Ng C.H."/>
            <person name="Ang C.C."/>
            <person name="Tnah L.H."/>
            <person name="Lee C.T."/>
            <person name="Nishiyama T."/>
            <person name="Sese J."/>
            <person name="O'Brien M.J."/>
            <person name="Copetti D."/>
            <person name="Mohd Noor M.I."/>
            <person name="Ong R.C."/>
            <person name="Putra M."/>
            <person name="Sireger I.Z."/>
            <person name="Indrioko S."/>
            <person name="Kosugi Y."/>
            <person name="Izuno A."/>
            <person name="Isagi Y."/>
            <person name="Lee S.L."/>
            <person name="Shimizu K.K."/>
        </authorList>
    </citation>
    <scope>NUCLEOTIDE SEQUENCE [LARGE SCALE GENOMIC DNA]</scope>
    <source>
        <strain evidence="4">214</strain>
    </source>
</reference>
<keyword evidence="5" id="KW-1185">Reference proteome</keyword>